<evidence type="ECO:0000256" key="1">
    <source>
        <dbReference type="ARBA" id="ARBA00001974"/>
    </source>
</evidence>
<comment type="similarity">
    <text evidence="2">Belongs to the paxM FAD-dependent monooxygenase family.</text>
</comment>
<dbReference type="Gene3D" id="3.30.9.30">
    <property type="match status" value="1"/>
</dbReference>
<dbReference type="STRING" id="690307.A0A1L9WN89"/>
<dbReference type="GeneID" id="30970464"/>
<dbReference type="Proteomes" id="UP000184546">
    <property type="component" value="Unassembled WGS sequence"/>
</dbReference>
<feature type="domain" description="FAD-binding" evidence="7">
    <location>
        <begin position="9"/>
        <end position="84"/>
    </location>
</feature>
<dbReference type="Gene3D" id="3.50.50.60">
    <property type="entry name" value="FAD/NAD(P)-binding domain"/>
    <property type="match status" value="1"/>
</dbReference>
<dbReference type="PANTHER" id="PTHR13789:SF318">
    <property type="entry name" value="GERANYLGERANYL DIPHOSPHATE REDUCTASE"/>
    <property type="match status" value="1"/>
</dbReference>
<evidence type="ECO:0000259" key="7">
    <source>
        <dbReference type="Pfam" id="PF01494"/>
    </source>
</evidence>
<dbReference type="InterPro" id="IPR002938">
    <property type="entry name" value="FAD-bd"/>
</dbReference>
<sequence>MPTQSPPKLRVAIIGAGPAGLAAAIEFAKLSFVEARIYEQARELREMGAGTSLHHNTWRMLDALGVYENFDERDLFRPADGHLVQHR</sequence>
<evidence type="ECO:0000256" key="4">
    <source>
        <dbReference type="ARBA" id="ARBA00022827"/>
    </source>
</evidence>
<name>A0A1L9WN89_ASPA1</name>
<keyword evidence="3" id="KW-0285">Flavoprotein</keyword>
<dbReference type="RefSeq" id="XP_020053982.1">
    <property type="nucleotide sequence ID" value="XM_020196650.1"/>
</dbReference>
<protein>
    <recommendedName>
        <fullName evidence="7">FAD-binding domain-containing protein</fullName>
    </recommendedName>
</protein>
<keyword evidence="9" id="KW-1185">Reference proteome</keyword>
<comment type="cofactor">
    <cofactor evidence="1">
        <name>FAD</name>
        <dbReference type="ChEBI" id="CHEBI:57692"/>
    </cofactor>
</comment>
<proteinExistence type="inferred from homology"/>
<evidence type="ECO:0000256" key="3">
    <source>
        <dbReference type="ARBA" id="ARBA00022630"/>
    </source>
</evidence>
<dbReference type="InterPro" id="IPR036188">
    <property type="entry name" value="FAD/NAD-bd_sf"/>
</dbReference>
<dbReference type="VEuPathDB" id="FungiDB:ASPACDRAFT_123532"/>
<organism evidence="8 9">
    <name type="scientific">Aspergillus aculeatus (strain ATCC 16872 / CBS 172.66 / WB 5094)</name>
    <dbReference type="NCBI Taxonomy" id="690307"/>
    <lineage>
        <taxon>Eukaryota</taxon>
        <taxon>Fungi</taxon>
        <taxon>Dikarya</taxon>
        <taxon>Ascomycota</taxon>
        <taxon>Pezizomycotina</taxon>
        <taxon>Eurotiomycetes</taxon>
        <taxon>Eurotiomycetidae</taxon>
        <taxon>Eurotiales</taxon>
        <taxon>Aspergillaceae</taxon>
        <taxon>Aspergillus</taxon>
        <taxon>Aspergillus subgen. Circumdati</taxon>
    </lineage>
</organism>
<dbReference type="Pfam" id="PF01494">
    <property type="entry name" value="FAD_binding_3"/>
    <property type="match status" value="1"/>
</dbReference>
<evidence type="ECO:0000313" key="8">
    <source>
        <dbReference type="EMBL" id="OJJ97642.1"/>
    </source>
</evidence>
<reference evidence="9" key="1">
    <citation type="journal article" date="2017" name="Genome Biol.">
        <title>Comparative genomics reveals high biological diversity and specific adaptations in the industrially and medically important fungal genus Aspergillus.</title>
        <authorList>
            <person name="de Vries R.P."/>
            <person name="Riley R."/>
            <person name="Wiebenga A."/>
            <person name="Aguilar-Osorio G."/>
            <person name="Amillis S."/>
            <person name="Uchima C.A."/>
            <person name="Anderluh G."/>
            <person name="Asadollahi M."/>
            <person name="Askin M."/>
            <person name="Barry K."/>
            <person name="Battaglia E."/>
            <person name="Bayram O."/>
            <person name="Benocci T."/>
            <person name="Braus-Stromeyer S.A."/>
            <person name="Caldana C."/>
            <person name="Canovas D."/>
            <person name="Cerqueira G.C."/>
            <person name="Chen F."/>
            <person name="Chen W."/>
            <person name="Choi C."/>
            <person name="Clum A."/>
            <person name="Dos Santos R.A."/>
            <person name="Damasio A.R."/>
            <person name="Diallinas G."/>
            <person name="Emri T."/>
            <person name="Fekete E."/>
            <person name="Flipphi M."/>
            <person name="Freyberg S."/>
            <person name="Gallo A."/>
            <person name="Gournas C."/>
            <person name="Habgood R."/>
            <person name="Hainaut M."/>
            <person name="Harispe M.L."/>
            <person name="Henrissat B."/>
            <person name="Hilden K.S."/>
            <person name="Hope R."/>
            <person name="Hossain A."/>
            <person name="Karabika E."/>
            <person name="Karaffa L."/>
            <person name="Karanyi Z."/>
            <person name="Krasevec N."/>
            <person name="Kuo A."/>
            <person name="Kusch H."/>
            <person name="LaButti K."/>
            <person name="Lagendijk E.L."/>
            <person name="Lapidus A."/>
            <person name="Levasseur A."/>
            <person name="Lindquist E."/>
            <person name="Lipzen A."/>
            <person name="Logrieco A.F."/>
            <person name="MacCabe A."/>
            <person name="Maekelae M.R."/>
            <person name="Malavazi I."/>
            <person name="Melin P."/>
            <person name="Meyer V."/>
            <person name="Mielnichuk N."/>
            <person name="Miskei M."/>
            <person name="Molnar A.P."/>
            <person name="Mule G."/>
            <person name="Ngan C.Y."/>
            <person name="Orejas M."/>
            <person name="Orosz E."/>
            <person name="Ouedraogo J.P."/>
            <person name="Overkamp K.M."/>
            <person name="Park H.-S."/>
            <person name="Perrone G."/>
            <person name="Piumi F."/>
            <person name="Punt P.J."/>
            <person name="Ram A.F."/>
            <person name="Ramon A."/>
            <person name="Rauscher S."/>
            <person name="Record E."/>
            <person name="Riano-Pachon D.M."/>
            <person name="Robert V."/>
            <person name="Roehrig J."/>
            <person name="Ruller R."/>
            <person name="Salamov A."/>
            <person name="Salih N.S."/>
            <person name="Samson R.A."/>
            <person name="Sandor E."/>
            <person name="Sanguinetti M."/>
            <person name="Schuetze T."/>
            <person name="Sepcic K."/>
            <person name="Shelest E."/>
            <person name="Sherlock G."/>
            <person name="Sophianopoulou V."/>
            <person name="Squina F.M."/>
            <person name="Sun H."/>
            <person name="Susca A."/>
            <person name="Todd R.B."/>
            <person name="Tsang A."/>
            <person name="Unkles S.E."/>
            <person name="van de Wiele N."/>
            <person name="van Rossen-Uffink D."/>
            <person name="Oliveira J.V."/>
            <person name="Vesth T.C."/>
            <person name="Visser J."/>
            <person name="Yu J.-H."/>
            <person name="Zhou M."/>
            <person name="Andersen M.R."/>
            <person name="Archer D.B."/>
            <person name="Baker S.E."/>
            <person name="Benoit I."/>
            <person name="Brakhage A.A."/>
            <person name="Braus G.H."/>
            <person name="Fischer R."/>
            <person name="Frisvad J.C."/>
            <person name="Goldman G.H."/>
            <person name="Houbraken J."/>
            <person name="Oakley B."/>
            <person name="Pocsi I."/>
            <person name="Scazzocchio C."/>
            <person name="Seiboth B."/>
            <person name="vanKuyk P.A."/>
            <person name="Wortman J."/>
            <person name="Dyer P.S."/>
            <person name="Grigoriev I.V."/>
        </authorList>
    </citation>
    <scope>NUCLEOTIDE SEQUENCE [LARGE SCALE GENOMIC DNA]</scope>
    <source>
        <strain evidence="9">ATCC 16872 / CBS 172.66 / WB 5094</strain>
    </source>
</reference>
<dbReference type="OrthoDB" id="417877at2759"/>
<dbReference type="InterPro" id="IPR050493">
    <property type="entry name" value="FAD-dep_Monooxygenase_BioMet"/>
</dbReference>
<evidence type="ECO:0000256" key="2">
    <source>
        <dbReference type="ARBA" id="ARBA00007992"/>
    </source>
</evidence>
<keyword evidence="5" id="KW-0560">Oxidoreductase</keyword>
<keyword evidence="6" id="KW-0503">Monooxygenase</keyword>
<dbReference type="SUPFAM" id="SSF51905">
    <property type="entry name" value="FAD/NAD(P)-binding domain"/>
    <property type="match status" value="1"/>
</dbReference>
<dbReference type="OMA" id="QRYVNID"/>
<accession>A0A1L9WN89</accession>
<dbReference type="EMBL" id="KV878982">
    <property type="protein sequence ID" value="OJJ97642.1"/>
    <property type="molecule type" value="Genomic_DNA"/>
</dbReference>
<dbReference type="GO" id="GO:0071949">
    <property type="term" value="F:FAD binding"/>
    <property type="evidence" value="ECO:0007669"/>
    <property type="project" value="InterPro"/>
</dbReference>
<dbReference type="AlphaFoldDB" id="A0A1L9WN89"/>
<evidence type="ECO:0000256" key="6">
    <source>
        <dbReference type="ARBA" id="ARBA00023033"/>
    </source>
</evidence>
<dbReference type="GO" id="GO:0004497">
    <property type="term" value="F:monooxygenase activity"/>
    <property type="evidence" value="ECO:0007669"/>
    <property type="project" value="UniProtKB-KW"/>
</dbReference>
<gene>
    <name evidence="8" type="ORF">ASPACDRAFT_123532</name>
</gene>
<dbReference type="PANTHER" id="PTHR13789">
    <property type="entry name" value="MONOOXYGENASE"/>
    <property type="match status" value="1"/>
</dbReference>
<evidence type="ECO:0000313" key="9">
    <source>
        <dbReference type="Proteomes" id="UP000184546"/>
    </source>
</evidence>
<keyword evidence="4" id="KW-0274">FAD</keyword>
<evidence type="ECO:0000256" key="5">
    <source>
        <dbReference type="ARBA" id="ARBA00023002"/>
    </source>
</evidence>